<dbReference type="SUPFAM" id="SSF57424">
    <property type="entry name" value="LDL receptor-like module"/>
    <property type="match status" value="1"/>
</dbReference>
<evidence type="ECO:0000256" key="11">
    <source>
        <dbReference type="ARBA" id="ARBA00023170"/>
    </source>
</evidence>
<name>A0A4Y2S7W7_ARAVE</name>
<dbReference type="CDD" id="cd00112">
    <property type="entry name" value="LDLa"/>
    <property type="match status" value="1"/>
</dbReference>
<feature type="signal peptide" evidence="14">
    <location>
        <begin position="1"/>
        <end position="25"/>
    </location>
</feature>
<evidence type="ECO:0000256" key="1">
    <source>
        <dbReference type="ARBA" id="ARBA00004479"/>
    </source>
</evidence>
<protein>
    <submittedName>
        <fullName evidence="15">Uncharacterized protein</fullName>
    </submittedName>
</protein>
<evidence type="ECO:0000256" key="4">
    <source>
        <dbReference type="ARBA" id="ARBA00022692"/>
    </source>
</evidence>
<evidence type="ECO:0000313" key="16">
    <source>
        <dbReference type="Proteomes" id="UP000499080"/>
    </source>
</evidence>
<dbReference type="InterPro" id="IPR023415">
    <property type="entry name" value="LDLR_class-A_CS"/>
</dbReference>
<keyword evidence="6" id="KW-0677">Repeat</keyword>
<reference evidence="15 16" key="1">
    <citation type="journal article" date="2019" name="Sci. Rep.">
        <title>Orb-weaving spider Araneus ventricosus genome elucidates the spidroin gene catalogue.</title>
        <authorList>
            <person name="Kono N."/>
            <person name="Nakamura H."/>
            <person name="Ohtoshi R."/>
            <person name="Moran D.A.P."/>
            <person name="Shinohara A."/>
            <person name="Yoshida Y."/>
            <person name="Fujiwara M."/>
            <person name="Mori M."/>
            <person name="Tomita M."/>
            <person name="Arakawa K."/>
        </authorList>
    </citation>
    <scope>NUCLEOTIDE SEQUENCE [LARGE SCALE GENOMIC DNA]</scope>
</reference>
<dbReference type="EMBL" id="BGPR01020048">
    <property type="protein sequence ID" value="GBN83676.1"/>
    <property type="molecule type" value="Genomic_DNA"/>
</dbReference>
<dbReference type="Proteomes" id="UP000499080">
    <property type="component" value="Unassembled WGS sequence"/>
</dbReference>
<dbReference type="Pfam" id="PF00057">
    <property type="entry name" value="Ldl_recept_a"/>
    <property type="match status" value="1"/>
</dbReference>
<organism evidence="15 16">
    <name type="scientific">Araneus ventricosus</name>
    <name type="common">Orbweaver spider</name>
    <name type="synonym">Epeira ventricosa</name>
    <dbReference type="NCBI Taxonomy" id="182803"/>
    <lineage>
        <taxon>Eukaryota</taxon>
        <taxon>Metazoa</taxon>
        <taxon>Ecdysozoa</taxon>
        <taxon>Arthropoda</taxon>
        <taxon>Chelicerata</taxon>
        <taxon>Arachnida</taxon>
        <taxon>Araneae</taxon>
        <taxon>Araneomorphae</taxon>
        <taxon>Entelegynae</taxon>
        <taxon>Araneoidea</taxon>
        <taxon>Araneidae</taxon>
        <taxon>Araneus</taxon>
    </lineage>
</organism>
<feature type="disulfide bond" evidence="13">
    <location>
        <begin position="29"/>
        <end position="41"/>
    </location>
</feature>
<evidence type="ECO:0000256" key="9">
    <source>
        <dbReference type="ARBA" id="ARBA00023136"/>
    </source>
</evidence>
<keyword evidence="11" id="KW-0675">Receptor</keyword>
<evidence type="ECO:0000256" key="6">
    <source>
        <dbReference type="ARBA" id="ARBA00022737"/>
    </source>
</evidence>
<keyword evidence="9" id="KW-0472">Membrane</keyword>
<dbReference type="InterPro" id="IPR036055">
    <property type="entry name" value="LDL_receptor-like_sf"/>
</dbReference>
<dbReference type="FunFam" id="4.10.400.10:FF:000009">
    <property type="entry name" value="Low-density lipoprotein receptor-related protein 1"/>
    <property type="match status" value="1"/>
</dbReference>
<keyword evidence="16" id="KW-1185">Reference proteome</keyword>
<dbReference type="GO" id="GO:0006897">
    <property type="term" value="P:endocytosis"/>
    <property type="evidence" value="ECO:0007669"/>
    <property type="project" value="UniProtKB-KW"/>
</dbReference>
<keyword evidence="3" id="KW-0254">Endocytosis</keyword>
<comment type="subcellular location">
    <subcellularLocation>
        <location evidence="1">Membrane</location>
        <topology evidence="1">Single-pass type I membrane protein</topology>
    </subcellularLocation>
</comment>
<feature type="non-terminal residue" evidence="15">
    <location>
        <position position="63"/>
    </location>
</feature>
<keyword evidence="12" id="KW-0325">Glycoprotein</keyword>
<evidence type="ECO:0000256" key="10">
    <source>
        <dbReference type="ARBA" id="ARBA00023157"/>
    </source>
</evidence>
<feature type="disulfide bond" evidence="13">
    <location>
        <begin position="48"/>
        <end position="63"/>
    </location>
</feature>
<dbReference type="SMART" id="SM00192">
    <property type="entry name" value="LDLa"/>
    <property type="match status" value="1"/>
</dbReference>
<feature type="chain" id="PRO_5021260657" evidence="14">
    <location>
        <begin position="26"/>
        <end position="63"/>
    </location>
</feature>
<keyword evidence="4" id="KW-0812">Transmembrane</keyword>
<dbReference type="PROSITE" id="PS01209">
    <property type="entry name" value="LDLRA_1"/>
    <property type="match status" value="1"/>
</dbReference>
<dbReference type="AlphaFoldDB" id="A0A4Y2S7W7"/>
<keyword evidence="7" id="KW-0106">Calcium</keyword>
<sequence>MSRTVCFQAFLVSLLAGYFFYYAEASSQCAPSQFKCSNGRCISMGNLCDGNKDCGDNSDEEFC</sequence>
<evidence type="ECO:0000256" key="5">
    <source>
        <dbReference type="ARBA" id="ARBA00022729"/>
    </source>
</evidence>
<evidence type="ECO:0000256" key="2">
    <source>
        <dbReference type="ARBA" id="ARBA00022536"/>
    </source>
</evidence>
<evidence type="ECO:0000256" key="14">
    <source>
        <dbReference type="SAM" id="SignalP"/>
    </source>
</evidence>
<proteinExistence type="predicted"/>
<feature type="disulfide bond" evidence="13">
    <location>
        <begin position="36"/>
        <end position="54"/>
    </location>
</feature>
<keyword evidence="10 13" id="KW-1015">Disulfide bond</keyword>
<evidence type="ECO:0000256" key="3">
    <source>
        <dbReference type="ARBA" id="ARBA00022583"/>
    </source>
</evidence>
<evidence type="ECO:0000256" key="8">
    <source>
        <dbReference type="ARBA" id="ARBA00022989"/>
    </source>
</evidence>
<dbReference type="InterPro" id="IPR002172">
    <property type="entry name" value="LDrepeatLR_classA_rpt"/>
</dbReference>
<keyword evidence="5 14" id="KW-0732">Signal</keyword>
<dbReference type="GO" id="GO:0016020">
    <property type="term" value="C:membrane"/>
    <property type="evidence" value="ECO:0007669"/>
    <property type="project" value="UniProtKB-SubCell"/>
</dbReference>
<comment type="caution">
    <text evidence="15">The sequence shown here is derived from an EMBL/GenBank/DDBJ whole genome shotgun (WGS) entry which is preliminary data.</text>
</comment>
<dbReference type="Gene3D" id="4.10.400.10">
    <property type="entry name" value="Low-density Lipoprotein Receptor"/>
    <property type="match status" value="1"/>
</dbReference>
<evidence type="ECO:0000256" key="13">
    <source>
        <dbReference type="PROSITE-ProRule" id="PRU00124"/>
    </source>
</evidence>
<evidence type="ECO:0000313" key="15">
    <source>
        <dbReference type="EMBL" id="GBN83676.1"/>
    </source>
</evidence>
<dbReference type="OrthoDB" id="19606at2759"/>
<keyword evidence="8" id="KW-1133">Transmembrane helix</keyword>
<evidence type="ECO:0000256" key="7">
    <source>
        <dbReference type="ARBA" id="ARBA00022837"/>
    </source>
</evidence>
<dbReference type="PROSITE" id="PS50068">
    <property type="entry name" value="LDLRA_2"/>
    <property type="match status" value="1"/>
</dbReference>
<accession>A0A4Y2S7W7</accession>
<gene>
    <name evidence="15" type="ORF">AVEN_224604_1</name>
</gene>
<evidence type="ECO:0000256" key="12">
    <source>
        <dbReference type="ARBA" id="ARBA00023180"/>
    </source>
</evidence>
<keyword evidence="2" id="KW-0245">EGF-like domain</keyword>